<proteinExistence type="predicted"/>
<name>A0ACC1NY92_9HYPO</name>
<organism evidence="1 2">
    <name type="scientific">Zarea fungicola</name>
    <dbReference type="NCBI Taxonomy" id="93591"/>
    <lineage>
        <taxon>Eukaryota</taxon>
        <taxon>Fungi</taxon>
        <taxon>Dikarya</taxon>
        <taxon>Ascomycota</taxon>
        <taxon>Pezizomycotina</taxon>
        <taxon>Sordariomycetes</taxon>
        <taxon>Hypocreomycetidae</taxon>
        <taxon>Hypocreales</taxon>
        <taxon>Cordycipitaceae</taxon>
        <taxon>Zarea</taxon>
    </lineage>
</organism>
<gene>
    <name evidence="1" type="ORF">NQ176_g803</name>
</gene>
<keyword evidence="2" id="KW-1185">Reference proteome</keyword>
<comment type="caution">
    <text evidence="1">The sequence shown here is derived from an EMBL/GenBank/DDBJ whole genome shotgun (WGS) entry which is preliminary data.</text>
</comment>
<dbReference type="Proteomes" id="UP001143910">
    <property type="component" value="Unassembled WGS sequence"/>
</dbReference>
<sequence length="495" mass="54804">MEIIRRLFGSRPTSAGVADSADDLVYPVHLHDANFAKLLMVCTLRFDSVLDHNKLHSALTRLLEIGDWKKLGGRLRRNTDGKLEIHVPSAYSAKRPAVTFSHKDLSTTAIGDHGLASKLPVPTDCLSIQPNVYNLIELGIRGNIPKSVDGMIGCDCPQLSAHVVSFQNATLVSISWPHSVMGSMGFSHFIRSWSLVLSGRESEVPEFLGAKEDVLFELEMSEPLSIREQLLIQKSRLTGFNLVMFCLRLVWSMRTPREVKTIFIPKRALAQLLTTCRDEIAEASSSQGIALPTEEMTLLAWFGRIVSLGLPSDKPVTIVSMLNVMQAATSMFNQAGIHAHNMTLYAMSFLPSQIARGPLGPLVQQHTRQVQEQSTQEQCLSFLRMYRRTTRGGDPFKPLYGPSNAHPIVCADLGKVDPIHSVDFGAALVEKPESSGDRPLGGMTCYYYHIINRQLGAGLDCIYLLGKDHGENLWVTAALPASRWQRVEAALKDYQ</sequence>
<protein>
    <submittedName>
        <fullName evidence="1">Uncharacterized protein</fullName>
    </submittedName>
</protein>
<evidence type="ECO:0000313" key="1">
    <source>
        <dbReference type="EMBL" id="KAJ2983283.1"/>
    </source>
</evidence>
<reference evidence="1" key="1">
    <citation type="submission" date="2022-08" db="EMBL/GenBank/DDBJ databases">
        <title>Genome Sequence of Lecanicillium fungicola.</title>
        <authorList>
            <person name="Buettner E."/>
        </authorList>
    </citation>
    <scope>NUCLEOTIDE SEQUENCE</scope>
    <source>
        <strain evidence="1">Babe33</strain>
    </source>
</reference>
<evidence type="ECO:0000313" key="2">
    <source>
        <dbReference type="Proteomes" id="UP001143910"/>
    </source>
</evidence>
<accession>A0ACC1NY92</accession>
<dbReference type="EMBL" id="JANJQO010000036">
    <property type="protein sequence ID" value="KAJ2983283.1"/>
    <property type="molecule type" value="Genomic_DNA"/>
</dbReference>